<evidence type="ECO:0000256" key="6">
    <source>
        <dbReference type="ARBA" id="ARBA00023125"/>
    </source>
</evidence>
<dbReference type="Gene3D" id="3.90.1680.10">
    <property type="entry name" value="SOS response associated peptidase-like"/>
    <property type="match status" value="1"/>
</dbReference>
<keyword evidence="4 8" id="KW-0378">Hydrolase</keyword>
<gene>
    <name evidence="9" type="ORF">G5B91_17810</name>
</gene>
<keyword evidence="6" id="KW-0238">DNA-binding</keyword>
<comment type="similarity">
    <text evidence="1 8">Belongs to the SOS response-associated peptidase family.</text>
</comment>
<dbReference type="KEGG" id="pnt:G5B91_17810"/>
<dbReference type="AlphaFoldDB" id="A0A6G6IXU2"/>
<dbReference type="GO" id="GO:0016829">
    <property type="term" value="F:lyase activity"/>
    <property type="evidence" value="ECO:0007669"/>
    <property type="project" value="UniProtKB-KW"/>
</dbReference>
<evidence type="ECO:0000256" key="2">
    <source>
        <dbReference type="ARBA" id="ARBA00022670"/>
    </source>
</evidence>
<reference evidence="9 10" key="1">
    <citation type="submission" date="2020-02" db="EMBL/GenBank/DDBJ databases">
        <title>Integrative conjugative elements (ICEs) and plasmids drive adaptation of Pseudomonas nitroreducens strain HBP1 to wastewater environment.</title>
        <authorList>
            <person name="Sentchilo V."/>
            <person name="Carraro N."/>
            <person name="Bertelli C."/>
            <person name="van der Meer J.R."/>
        </authorList>
    </citation>
    <scope>NUCLEOTIDE SEQUENCE [LARGE SCALE GENOMIC DNA]</scope>
    <source>
        <strain evidence="9 10">HBP1</strain>
    </source>
</reference>
<evidence type="ECO:0000313" key="9">
    <source>
        <dbReference type="EMBL" id="QIE88026.1"/>
    </source>
</evidence>
<dbReference type="PANTHER" id="PTHR13604:SF0">
    <property type="entry name" value="ABASIC SITE PROCESSING PROTEIN HMCES"/>
    <property type="match status" value="1"/>
</dbReference>
<dbReference type="GO" id="GO:0006508">
    <property type="term" value="P:proteolysis"/>
    <property type="evidence" value="ECO:0007669"/>
    <property type="project" value="UniProtKB-KW"/>
</dbReference>
<name>A0A6G6IXU2_PSENT</name>
<evidence type="ECO:0000256" key="8">
    <source>
        <dbReference type="RuleBase" id="RU364100"/>
    </source>
</evidence>
<sequence length="229" mass="25890">MCGRYVTPEEAAMERYWHIGRGNAGRWIDRAYNVAPTSQVPMVLLNEAGEQEVVAARWGLIPFWWKQEKLPALTFNARSEEAPTKPMWRDAIRHKRCLMPAAGWYEWNEKEPAKNKAGKDVHQPYYHHAIDNGVLAIAGIWSEWTPVMGAPVTSCALLTKEAEGLVAAVHHRMPVILSPEQWATWLSPETSLELAYDTIALARQDFEAYRISTDVGSVRNQGAQLIEPL</sequence>
<evidence type="ECO:0000256" key="1">
    <source>
        <dbReference type="ARBA" id="ARBA00008136"/>
    </source>
</evidence>
<dbReference type="EMBL" id="CP049140">
    <property type="protein sequence ID" value="QIE88026.1"/>
    <property type="molecule type" value="Genomic_DNA"/>
</dbReference>
<dbReference type="Proteomes" id="UP000501063">
    <property type="component" value="Chromosome"/>
</dbReference>
<dbReference type="GO" id="GO:0106300">
    <property type="term" value="P:protein-DNA covalent cross-linking repair"/>
    <property type="evidence" value="ECO:0007669"/>
    <property type="project" value="InterPro"/>
</dbReference>
<proteinExistence type="inferred from homology"/>
<dbReference type="InterPro" id="IPR036590">
    <property type="entry name" value="SRAP-like"/>
</dbReference>
<dbReference type="GO" id="GO:0003697">
    <property type="term" value="F:single-stranded DNA binding"/>
    <property type="evidence" value="ECO:0007669"/>
    <property type="project" value="InterPro"/>
</dbReference>
<dbReference type="EC" id="3.4.-.-" evidence="8"/>
<keyword evidence="5" id="KW-0190">Covalent protein-DNA linkage</keyword>
<accession>A0A6G6IXU2</accession>
<dbReference type="PANTHER" id="PTHR13604">
    <property type="entry name" value="DC12-RELATED"/>
    <property type="match status" value="1"/>
</dbReference>
<dbReference type="Pfam" id="PF02586">
    <property type="entry name" value="SRAP"/>
    <property type="match status" value="1"/>
</dbReference>
<keyword evidence="3" id="KW-0227">DNA damage</keyword>
<evidence type="ECO:0000256" key="4">
    <source>
        <dbReference type="ARBA" id="ARBA00022801"/>
    </source>
</evidence>
<keyword evidence="7" id="KW-0456">Lyase</keyword>
<dbReference type="InterPro" id="IPR003738">
    <property type="entry name" value="SRAP"/>
</dbReference>
<evidence type="ECO:0000256" key="3">
    <source>
        <dbReference type="ARBA" id="ARBA00022763"/>
    </source>
</evidence>
<keyword evidence="2 8" id="KW-0645">Protease</keyword>
<evidence type="ECO:0000313" key="10">
    <source>
        <dbReference type="Proteomes" id="UP000501063"/>
    </source>
</evidence>
<dbReference type="RefSeq" id="WP_024767422.1">
    <property type="nucleotide sequence ID" value="NZ_CP049140.1"/>
</dbReference>
<protein>
    <recommendedName>
        <fullName evidence="8">Abasic site processing protein</fullName>
        <ecNumber evidence="8">3.4.-.-</ecNumber>
    </recommendedName>
</protein>
<evidence type="ECO:0000256" key="7">
    <source>
        <dbReference type="ARBA" id="ARBA00023239"/>
    </source>
</evidence>
<dbReference type="GO" id="GO:0008233">
    <property type="term" value="F:peptidase activity"/>
    <property type="evidence" value="ECO:0007669"/>
    <property type="project" value="UniProtKB-KW"/>
</dbReference>
<dbReference type="SUPFAM" id="SSF143081">
    <property type="entry name" value="BB1717-like"/>
    <property type="match status" value="1"/>
</dbReference>
<evidence type="ECO:0000256" key="5">
    <source>
        <dbReference type="ARBA" id="ARBA00023124"/>
    </source>
</evidence>
<organism evidence="9 10">
    <name type="scientific">Pseudomonas nitroreducens</name>
    <dbReference type="NCBI Taxonomy" id="46680"/>
    <lineage>
        <taxon>Bacteria</taxon>
        <taxon>Pseudomonadati</taxon>
        <taxon>Pseudomonadota</taxon>
        <taxon>Gammaproteobacteria</taxon>
        <taxon>Pseudomonadales</taxon>
        <taxon>Pseudomonadaceae</taxon>
        <taxon>Pseudomonas</taxon>
    </lineage>
</organism>